<accession>A0ABQ9Y9P1</accession>
<name>A0ABQ9Y9P1_9EUKA</name>
<keyword evidence="4" id="KW-0808">Transferase</keyword>
<dbReference type="GO" id="GO:0061631">
    <property type="term" value="F:ubiquitin conjugating enzyme activity"/>
    <property type="evidence" value="ECO:0007669"/>
    <property type="project" value="UniProtKB-EC"/>
</dbReference>
<dbReference type="Pfam" id="PF00179">
    <property type="entry name" value="UQ_con"/>
    <property type="match status" value="1"/>
</dbReference>
<dbReference type="InterPro" id="IPR000608">
    <property type="entry name" value="UBC"/>
</dbReference>
<dbReference type="InterPro" id="IPR016135">
    <property type="entry name" value="UBQ-conjugating_enzyme/RWD"/>
</dbReference>
<dbReference type="PANTHER" id="PTHR24067">
    <property type="entry name" value="UBIQUITIN-CONJUGATING ENZYME E2"/>
    <property type="match status" value="1"/>
</dbReference>
<reference evidence="4 5" key="1">
    <citation type="journal article" date="2022" name="bioRxiv">
        <title>Genomics of Preaxostyla Flagellates Illuminates Evolutionary Transitions and the Path Towards Mitochondrial Loss.</title>
        <authorList>
            <person name="Novak L.V.F."/>
            <person name="Treitli S.C."/>
            <person name="Pyrih J."/>
            <person name="Halakuc P."/>
            <person name="Pipaliya S.V."/>
            <person name="Vacek V."/>
            <person name="Brzon O."/>
            <person name="Soukal P."/>
            <person name="Eme L."/>
            <person name="Dacks J.B."/>
            <person name="Karnkowska A."/>
            <person name="Elias M."/>
            <person name="Hampl V."/>
        </authorList>
    </citation>
    <scope>NUCLEOTIDE SEQUENCE [LARGE SCALE GENOMIC DNA]</scope>
    <source>
        <strain evidence="4">NAU3</strain>
        <tissue evidence="4">Gut</tissue>
    </source>
</reference>
<proteinExistence type="predicted"/>
<dbReference type="EMBL" id="JARBJD010000023">
    <property type="protein sequence ID" value="KAK2960450.1"/>
    <property type="molecule type" value="Genomic_DNA"/>
</dbReference>
<gene>
    <name evidence="4" type="ORF">BLNAU_4667</name>
</gene>
<organism evidence="4 5">
    <name type="scientific">Blattamonas nauphoetae</name>
    <dbReference type="NCBI Taxonomy" id="2049346"/>
    <lineage>
        <taxon>Eukaryota</taxon>
        <taxon>Metamonada</taxon>
        <taxon>Preaxostyla</taxon>
        <taxon>Oxymonadida</taxon>
        <taxon>Blattamonas</taxon>
    </lineage>
</organism>
<protein>
    <submittedName>
        <fullName evidence="4">Ubiquitin-conjugating enzyme E2 J1</fullName>
        <ecNumber evidence="4">2.3.2.23</ecNumber>
    </submittedName>
</protein>
<keyword evidence="4" id="KW-0012">Acyltransferase</keyword>
<keyword evidence="2" id="KW-1133">Transmembrane helix</keyword>
<dbReference type="Proteomes" id="UP001281761">
    <property type="component" value="Unassembled WGS sequence"/>
</dbReference>
<feature type="compositionally biased region" description="Basic and acidic residues" evidence="1">
    <location>
        <begin position="174"/>
        <end position="190"/>
    </location>
</feature>
<dbReference type="EC" id="2.3.2.23" evidence="4"/>
<evidence type="ECO:0000259" key="3">
    <source>
        <dbReference type="PROSITE" id="PS50127"/>
    </source>
</evidence>
<evidence type="ECO:0000256" key="2">
    <source>
        <dbReference type="SAM" id="Phobius"/>
    </source>
</evidence>
<dbReference type="PROSITE" id="PS50127">
    <property type="entry name" value="UBC_2"/>
    <property type="match status" value="1"/>
</dbReference>
<feature type="compositionally biased region" description="Low complexity" evidence="1">
    <location>
        <begin position="206"/>
        <end position="231"/>
    </location>
</feature>
<feature type="transmembrane region" description="Helical" evidence="2">
    <location>
        <begin position="242"/>
        <end position="263"/>
    </location>
</feature>
<evidence type="ECO:0000313" key="4">
    <source>
        <dbReference type="EMBL" id="KAK2960450.1"/>
    </source>
</evidence>
<dbReference type="SUPFAM" id="SSF54495">
    <property type="entry name" value="UBC-like"/>
    <property type="match status" value="1"/>
</dbReference>
<dbReference type="Gene3D" id="3.10.110.10">
    <property type="entry name" value="Ubiquitin Conjugating Enzyme"/>
    <property type="match status" value="1"/>
</dbReference>
<dbReference type="InterPro" id="IPR050113">
    <property type="entry name" value="Ub_conjugating_enzyme"/>
</dbReference>
<sequence>MPPQTKFNVRNPSVRRLMKEMSDLHKICGPDKEFCVAALDDNIFEVHFTIRGTSDTAFEAGLYHGKLIFPPDYPFKPPEIYFLNPNGRFALQTKICLSISSYHPEEWQASWDTRTMLIAIAAFFPTPSMGGIGGLDYSDAQRRDLAVASQKYKCPVCGIDHSKFLSNKEFREREKETLKAAEQNSTDKEQTTTPNVQSEQEKARKPTQTKPKTQTHQSSSPPSSTTSAAPKKPNPKRKKQQGIPIIALSLLSASAAIIAALWMHSHS</sequence>
<evidence type="ECO:0000256" key="1">
    <source>
        <dbReference type="SAM" id="MobiDB-lite"/>
    </source>
</evidence>
<feature type="region of interest" description="Disordered" evidence="1">
    <location>
        <begin position="174"/>
        <end position="242"/>
    </location>
</feature>
<dbReference type="SMART" id="SM00212">
    <property type="entry name" value="UBCc"/>
    <property type="match status" value="1"/>
</dbReference>
<keyword evidence="2" id="KW-0472">Membrane</keyword>
<dbReference type="CDD" id="cd23799">
    <property type="entry name" value="UBCc_UBE2J"/>
    <property type="match status" value="1"/>
</dbReference>
<keyword evidence="5" id="KW-1185">Reference proteome</keyword>
<comment type="caution">
    <text evidence="4">The sequence shown here is derived from an EMBL/GenBank/DDBJ whole genome shotgun (WGS) entry which is preliminary data.</text>
</comment>
<evidence type="ECO:0000313" key="5">
    <source>
        <dbReference type="Proteomes" id="UP001281761"/>
    </source>
</evidence>
<feature type="domain" description="UBC core" evidence="3">
    <location>
        <begin position="12"/>
        <end position="183"/>
    </location>
</feature>
<keyword evidence="2" id="KW-0812">Transmembrane</keyword>